<dbReference type="Proteomes" id="UP000050501">
    <property type="component" value="Unassembled WGS sequence"/>
</dbReference>
<dbReference type="PANTHER" id="PTHR34704:SF1">
    <property type="entry name" value="ATPASE"/>
    <property type="match status" value="1"/>
</dbReference>
<dbReference type="Pfam" id="PF03008">
    <property type="entry name" value="DUF234"/>
    <property type="match status" value="1"/>
</dbReference>
<dbReference type="SUPFAM" id="SSF52540">
    <property type="entry name" value="P-loop containing nucleoside triphosphate hydrolases"/>
    <property type="match status" value="1"/>
</dbReference>
<dbReference type="Gene3D" id="3.40.50.300">
    <property type="entry name" value="P-loop containing nucleotide triphosphate hydrolases"/>
    <property type="match status" value="1"/>
</dbReference>
<dbReference type="STRING" id="229921.ADN01_11435"/>
<gene>
    <name evidence="3" type="ORF">ADN01_11435</name>
</gene>
<comment type="caution">
    <text evidence="3">The sequence shown here is derived from an EMBL/GenBank/DDBJ whole genome shotgun (WGS) entry which is preliminary data.</text>
</comment>
<evidence type="ECO:0000259" key="2">
    <source>
        <dbReference type="Pfam" id="PF03008"/>
    </source>
</evidence>
<evidence type="ECO:0000313" key="3">
    <source>
        <dbReference type="EMBL" id="KPL80731.1"/>
    </source>
</evidence>
<evidence type="ECO:0000313" key="4">
    <source>
        <dbReference type="Proteomes" id="UP000050501"/>
    </source>
</evidence>
<dbReference type="RefSeq" id="WP_062417648.1">
    <property type="nucleotide sequence ID" value="NZ_DF967974.1"/>
</dbReference>
<evidence type="ECO:0008006" key="5">
    <source>
        <dbReference type="Google" id="ProtNLM"/>
    </source>
</evidence>
<accession>A0A0P6XCY7</accession>
<name>A0A0P6XCY7_9CHLR</name>
<dbReference type="GO" id="GO:0005524">
    <property type="term" value="F:ATP binding"/>
    <property type="evidence" value="ECO:0007669"/>
    <property type="project" value="InterPro"/>
</dbReference>
<dbReference type="InterPro" id="IPR027417">
    <property type="entry name" value="P-loop_NTPase"/>
</dbReference>
<sequence>MFVNRVSELELLKKRYASGKAEFFVLYGRRRVGKTELLARFCEDKRAIFFVSDLGSEISLRTALSAAVNTVLFGPNQMNAVYATWEDLFHALAQAAQNERLVVVLDEFPYLATAHPPLATILQRVWDQTLKNSQIMLILCGSYIGMMEATVLGYQSPLYGRRTAQYLLEPLQFQDARLFFPSFDAADQVRAYAVYGGTPAYLHTLQPHQSLSDNILDGILSRGSFLYDEVRFVLQQELREPRNYFAILQAVAAGKTRLNEIKQATGIEGATAYLDTLQQLHLVERTVPVTESQPHKSRRGIYRLKDHYLRFWFRYVHPNRSQLERGGAQIVLENQVIPEIDHFSSLTFEEVCQQTFWQAGLSGKLPFVPTKVGSWWNANEEVDLVILGEKDAVLVECKWTSKPAGMDILAELERKSTLVRPELENRPIRFALCSRSGYTPQLMKTAEARTDVMLFELADLVRSETQT</sequence>
<protein>
    <recommendedName>
        <fullName evidence="5">ATPase</fullName>
    </recommendedName>
</protein>
<dbReference type="InterPro" id="IPR004256">
    <property type="entry name" value="DUF234"/>
</dbReference>
<evidence type="ECO:0000259" key="1">
    <source>
        <dbReference type="Pfam" id="PF01637"/>
    </source>
</evidence>
<dbReference type="InterPro" id="IPR011335">
    <property type="entry name" value="Restrct_endonuc-II-like"/>
</dbReference>
<dbReference type="InterPro" id="IPR011579">
    <property type="entry name" value="ATPase_dom"/>
</dbReference>
<feature type="domain" description="DUF234" evidence="2">
    <location>
        <begin position="312"/>
        <end position="401"/>
    </location>
</feature>
<dbReference type="PANTHER" id="PTHR34704">
    <property type="entry name" value="ATPASE"/>
    <property type="match status" value="1"/>
</dbReference>
<dbReference type="EMBL" id="LGCM01000039">
    <property type="protein sequence ID" value="KPL80731.1"/>
    <property type="molecule type" value="Genomic_DNA"/>
</dbReference>
<feature type="domain" description="ATPase" evidence="1">
    <location>
        <begin position="2"/>
        <end position="204"/>
    </location>
</feature>
<dbReference type="PATRIC" id="fig|229921.5.peg.1509"/>
<dbReference type="AlphaFoldDB" id="A0A0P6XCY7"/>
<reference evidence="3 4" key="1">
    <citation type="submission" date="2015-07" db="EMBL/GenBank/DDBJ databases">
        <title>Genome sequence of Levilinea saccharolytica DSM 16555.</title>
        <authorList>
            <person name="Hemp J."/>
            <person name="Ward L.M."/>
            <person name="Pace L.A."/>
            <person name="Fischer W.W."/>
        </authorList>
    </citation>
    <scope>NUCLEOTIDE SEQUENCE [LARGE SCALE GENOMIC DNA]</scope>
    <source>
        <strain evidence="3 4">KIBI-1</strain>
    </source>
</reference>
<proteinExistence type="predicted"/>
<dbReference type="Pfam" id="PF01637">
    <property type="entry name" value="ATPase_2"/>
    <property type="match status" value="1"/>
</dbReference>
<keyword evidence="4" id="KW-1185">Reference proteome</keyword>
<organism evidence="3 4">
    <name type="scientific">Levilinea saccharolytica</name>
    <dbReference type="NCBI Taxonomy" id="229921"/>
    <lineage>
        <taxon>Bacteria</taxon>
        <taxon>Bacillati</taxon>
        <taxon>Chloroflexota</taxon>
        <taxon>Anaerolineae</taxon>
        <taxon>Anaerolineales</taxon>
        <taxon>Anaerolineaceae</taxon>
        <taxon>Levilinea</taxon>
    </lineage>
</organism>
<dbReference type="SUPFAM" id="SSF52980">
    <property type="entry name" value="Restriction endonuclease-like"/>
    <property type="match status" value="1"/>
</dbReference>